<dbReference type="OrthoDB" id="10424133at2759"/>
<proteinExistence type="predicted"/>
<keyword evidence="2" id="KW-1185">Reference proteome</keyword>
<comment type="caution">
    <text evidence="1">The sequence shown here is derived from an EMBL/GenBank/DDBJ whole genome shotgun (WGS) entry which is preliminary data.</text>
</comment>
<sequence length="99" mass="11565">MCFDAFLQNIPKVLNRIYVWASRWPIHDREVRGMLIEPGSSQLEPVRSAVILVKCSISMWMTVQHKWMEETTHTTLSNSTHRIVLREVGTSPKYPKKLK</sequence>
<name>A0A4Y2AZE3_ARAVE</name>
<accession>A0A4Y2AZE3</accession>
<dbReference type="AlphaFoldDB" id="A0A4Y2AZE3"/>
<dbReference type="Proteomes" id="UP000499080">
    <property type="component" value="Unassembled WGS sequence"/>
</dbReference>
<evidence type="ECO:0000313" key="2">
    <source>
        <dbReference type="Proteomes" id="UP000499080"/>
    </source>
</evidence>
<reference evidence="1 2" key="1">
    <citation type="journal article" date="2019" name="Sci. Rep.">
        <title>Orb-weaving spider Araneus ventricosus genome elucidates the spidroin gene catalogue.</title>
        <authorList>
            <person name="Kono N."/>
            <person name="Nakamura H."/>
            <person name="Ohtoshi R."/>
            <person name="Moran D.A.P."/>
            <person name="Shinohara A."/>
            <person name="Yoshida Y."/>
            <person name="Fujiwara M."/>
            <person name="Mori M."/>
            <person name="Tomita M."/>
            <person name="Arakawa K."/>
        </authorList>
    </citation>
    <scope>NUCLEOTIDE SEQUENCE [LARGE SCALE GENOMIC DNA]</scope>
</reference>
<dbReference type="EMBL" id="BGPR01000038">
    <property type="protein sequence ID" value="GBL84569.1"/>
    <property type="molecule type" value="Genomic_DNA"/>
</dbReference>
<gene>
    <name evidence="1" type="ORF">AVEN_191042_1</name>
</gene>
<evidence type="ECO:0000313" key="1">
    <source>
        <dbReference type="EMBL" id="GBL84569.1"/>
    </source>
</evidence>
<protein>
    <submittedName>
        <fullName evidence="1">Uncharacterized protein</fullName>
    </submittedName>
</protein>
<organism evidence="1 2">
    <name type="scientific">Araneus ventricosus</name>
    <name type="common">Orbweaver spider</name>
    <name type="synonym">Epeira ventricosa</name>
    <dbReference type="NCBI Taxonomy" id="182803"/>
    <lineage>
        <taxon>Eukaryota</taxon>
        <taxon>Metazoa</taxon>
        <taxon>Ecdysozoa</taxon>
        <taxon>Arthropoda</taxon>
        <taxon>Chelicerata</taxon>
        <taxon>Arachnida</taxon>
        <taxon>Araneae</taxon>
        <taxon>Araneomorphae</taxon>
        <taxon>Entelegynae</taxon>
        <taxon>Araneoidea</taxon>
        <taxon>Araneidae</taxon>
        <taxon>Araneus</taxon>
    </lineage>
</organism>